<dbReference type="Proteomes" id="UP001306119">
    <property type="component" value="Unassembled WGS sequence"/>
</dbReference>
<evidence type="ECO:0000313" key="4">
    <source>
        <dbReference type="Proteomes" id="UP000191116"/>
    </source>
</evidence>
<dbReference type="PANTHER" id="PTHR33121">
    <property type="entry name" value="CYCLIC DI-GMP PHOSPHODIESTERASE PDEF"/>
    <property type="match status" value="1"/>
</dbReference>
<reference evidence="3 4" key="1">
    <citation type="submission" date="2017-02" db="EMBL/GenBank/DDBJ databases">
        <authorList>
            <person name="Peterson S.W."/>
        </authorList>
    </citation>
    <scope>NUCLEOTIDE SEQUENCE [LARGE SCALE GENOMIC DNA]</scope>
    <source>
        <strain evidence="3 4">CECT 9189</strain>
    </source>
</reference>
<dbReference type="SMART" id="SM00052">
    <property type="entry name" value="EAL"/>
    <property type="match status" value="1"/>
</dbReference>
<dbReference type="GO" id="GO:0071111">
    <property type="term" value="F:cyclic-guanylate-specific phosphodiesterase activity"/>
    <property type="evidence" value="ECO:0007669"/>
    <property type="project" value="InterPro"/>
</dbReference>
<dbReference type="Pfam" id="PF00563">
    <property type="entry name" value="EAL"/>
    <property type="match status" value="1"/>
</dbReference>
<feature type="domain" description="EAL" evidence="1">
    <location>
        <begin position="4"/>
        <end position="249"/>
    </location>
</feature>
<protein>
    <submittedName>
        <fullName evidence="3">Cyclic di-GMP phosphodiesterase YahA</fullName>
        <ecNumber evidence="3">3.1.4.-</ecNumber>
    </submittedName>
    <submittedName>
        <fullName evidence="2">EAL domain-containing protein</fullName>
    </submittedName>
</protein>
<dbReference type="EMBL" id="FUWP01000008">
    <property type="protein sequence ID" value="SKA34853.1"/>
    <property type="molecule type" value="Genomic_DNA"/>
</dbReference>
<dbReference type="Proteomes" id="UP000191116">
    <property type="component" value="Unassembled WGS sequence"/>
</dbReference>
<dbReference type="PROSITE" id="PS50883">
    <property type="entry name" value="EAL"/>
    <property type="match status" value="1"/>
</dbReference>
<dbReference type="PANTHER" id="PTHR33121:SF79">
    <property type="entry name" value="CYCLIC DI-GMP PHOSPHODIESTERASE PDED-RELATED"/>
    <property type="match status" value="1"/>
</dbReference>
<evidence type="ECO:0000259" key="1">
    <source>
        <dbReference type="PROSITE" id="PS50883"/>
    </source>
</evidence>
<name>A0A1T4T339_9GAMM</name>
<evidence type="ECO:0000313" key="5">
    <source>
        <dbReference type="Proteomes" id="UP001306119"/>
    </source>
</evidence>
<organism evidence="3 4">
    <name type="scientific">Photobacterium toruni</name>
    <dbReference type="NCBI Taxonomy" id="1935446"/>
    <lineage>
        <taxon>Bacteria</taxon>
        <taxon>Pseudomonadati</taxon>
        <taxon>Pseudomonadota</taxon>
        <taxon>Gammaproteobacteria</taxon>
        <taxon>Vibrionales</taxon>
        <taxon>Vibrionaceae</taxon>
        <taxon>Photobacterium</taxon>
    </lineage>
</organism>
<dbReference type="EMBL" id="JAYXUG010000003">
    <property type="protein sequence ID" value="MEC6831385.1"/>
    <property type="molecule type" value="Genomic_DNA"/>
</dbReference>
<evidence type="ECO:0000313" key="3">
    <source>
        <dbReference type="EMBL" id="SKA34853.1"/>
    </source>
</evidence>
<proteinExistence type="predicted"/>
<dbReference type="OrthoDB" id="1673646at2"/>
<dbReference type="CDD" id="cd01948">
    <property type="entry name" value="EAL"/>
    <property type="match status" value="1"/>
</dbReference>
<sequence>MNSIVIKKIQITNAISMDEIQPFIQPIVNKNRKLVGFEVLARWIVSEHETRLPLQFIPIIKNDLQLSESLTISLLQQLLRYFSLHKNNKIFISINIYSNSLTNSVVNLLIKLNKYIQVVIEVLENDDIDNSNEFKIILRHLKINGIKIAIDDFGCGNNLNDRLFDYPFDYVKIDKLFISDIDINFDKLLLLKSMTSLIHSFNFSIVAEGVENLQVFNLLTTLNIEMYQGYLFSKPVPLRNQLDQSISLITENFENR</sequence>
<dbReference type="Gene3D" id="3.20.20.450">
    <property type="entry name" value="EAL domain"/>
    <property type="match status" value="1"/>
</dbReference>
<dbReference type="EC" id="3.1.4.-" evidence="3"/>
<gene>
    <name evidence="3" type="primary">yahA_3</name>
    <name evidence="3" type="ORF">CZ814_01928</name>
    <name evidence="2" type="ORF">VXS06_06330</name>
</gene>
<dbReference type="AlphaFoldDB" id="A0A1T4T339"/>
<keyword evidence="5" id="KW-1185">Reference proteome</keyword>
<reference evidence="2 5" key="2">
    <citation type="submission" date="2024-01" db="EMBL/GenBank/DDBJ databases">
        <title>Active colonisers of the gastrointestinal tract of Atlantic salmon farmed in a warm water region.</title>
        <authorList>
            <person name="Bowman J.P."/>
        </authorList>
    </citation>
    <scope>NUCLEOTIDE SEQUENCE [LARGE SCALE GENOMIC DNA]</scope>
    <source>
        <strain evidence="2 5">S3MW1</strain>
    </source>
</reference>
<dbReference type="SUPFAM" id="SSF141868">
    <property type="entry name" value="EAL domain-like"/>
    <property type="match status" value="1"/>
</dbReference>
<accession>A0A1T4T339</accession>
<dbReference type="RefSeq" id="WP_080174749.1">
    <property type="nucleotide sequence ID" value="NZ_AP024854.1"/>
</dbReference>
<dbReference type="InterPro" id="IPR001633">
    <property type="entry name" value="EAL_dom"/>
</dbReference>
<dbReference type="InterPro" id="IPR035919">
    <property type="entry name" value="EAL_sf"/>
</dbReference>
<dbReference type="InterPro" id="IPR050706">
    <property type="entry name" value="Cyclic-di-GMP_PDE-like"/>
</dbReference>
<keyword evidence="3" id="KW-0378">Hydrolase</keyword>
<evidence type="ECO:0000313" key="2">
    <source>
        <dbReference type="EMBL" id="MEC6831385.1"/>
    </source>
</evidence>